<sequence length="647" mass="73825">MTVDTYTLVESNSKLELQTESESFAQVLINRSVEPAFCLAANGLFIYVNDATCRMSEYSREELLSMTVDEIDIDFSPQVWSELWLLKSESLTFESRYRTRTSQIFKVEVTLSYVEHQGKQFICAFAPQKNDEVVLDVQQYADKSKNCHEDLQKELKTSVSLLHSTLESTSIGILAVNLKGEITYYNQKFLDMWHLPTTINISKKYKRSKVFFETQVKDLEVFRSCVWEMSNCSDRTRYDLVELKDGRIFAHYSQPQRCGETIIGRVWSIWDVTESKRTEERLRLNEARFRTLAETTDAGIFLIQGNHLCYVNPATEVLTGYTFKELLTDFDVDKLILSKKLRQVNNQDSAALGEYQEMQILTKNGSQRWLACTTALLDGMFDFAGKPVELITAIDITDYKQAEFELCQALEQTKRLSEQKERFVSMLCHQFRTPLNIVSFSADLLKRHIHKWSEEKKGSYFDLIQDGIKQISQLLDDILLFGKAEAAKLNYQPTEINLNQFCGDIISQVQLANSNQQSINFVSQDNCTTAYLDLKMLQHILCNLLSNAIKYSPDNNSVTLKLCSEDENIIFQIQDGGIGIPLKDRQEIFEPFYRGGNIDSIPGTGLGLAIVKTLVDLHGGEIAVESQVGAGTTFTVRLPSVKDFRSD</sequence>
<dbReference type="InterPro" id="IPR003594">
    <property type="entry name" value="HATPase_dom"/>
</dbReference>
<dbReference type="InterPro" id="IPR036890">
    <property type="entry name" value="HATPase_C_sf"/>
</dbReference>
<evidence type="ECO:0000313" key="11">
    <source>
        <dbReference type="EMBL" id="NEU77163.1"/>
    </source>
</evidence>
<dbReference type="SUPFAM" id="SSF47384">
    <property type="entry name" value="Homodimeric domain of signal transducing histidine kinase"/>
    <property type="match status" value="1"/>
</dbReference>
<evidence type="ECO:0000256" key="8">
    <source>
        <dbReference type="ARBA" id="ARBA00023012"/>
    </source>
</evidence>
<evidence type="ECO:0000259" key="10">
    <source>
        <dbReference type="PROSITE" id="PS50112"/>
    </source>
</evidence>
<keyword evidence="6 11" id="KW-0418">Kinase</keyword>
<dbReference type="SMART" id="SM00091">
    <property type="entry name" value="PAS"/>
    <property type="match status" value="3"/>
</dbReference>
<evidence type="ECO:0000256" key="3">
    <source>
        <dbReference type="ARBA" id="ARBA00022553"/>
    </source>
</evidence>
<evidence type="ECO:0000256" key="1">
    <source>
        <dbReference type="ARBA" id="ARBA00000085"/>
    </source>
</evidence>
<dbReference type="InterPro" id="IPR035965">
    <property type="entry name" value="PAS-like_dom_sf"/>
</dbReference>
<dbReference type="CDD" id="cd00130">
    <property type="entry name" value="PAS"/>
    <property type="match status" value="2"/>
</dbReference>
<dbReference type="InterPro" id="IPR050736">
    <property type="entry name" value="Sensor_HK_Regulatory"/>
</dbReference>
<dbReference type="Proteomes" id="UP000031549">
    <property type="component" value="Unassembled WGS sequence"/>
</dbReference>
<accession>A0A846HJK4</accession>
<dbReference type="SUPFAM" id="SSF55785">
    <property type="entry name" value="PYP-like sensor domain (PAS domain)"/>
    <property type="match status" value="3"/>
</dbReference>
<evidence type="ECO:0000256" key="5">
    <source>
        <dbReference type="ARBA" id="ARBA00022741"/>
    </source>
</evidence>
<dbReference type="Gene3D" id="1.10.287.130">
    <property type="match status" value="1"/>
</dbReference>
<dbReference type="PRINTS" id="PR00344">
    <property type="entry name" value="BCTRLSENSOR"/>
</dbReference>
<keyword evidence="3" id="KW-0597">Phosphoprotein</keyword>
<dbReference type="InterPro" id="IPR000014">
    <property type="entry name" value="PAS"/>
</dbReference>
<protein>
    <recommendedName>
        <fullName evidence="2">histidine kinase</fullName>
        <ecNumber evidence="2">2.7.13.3</ecNumber>
    </recommendedName>
</protein>
<dbReference type="InterPro" id="IPR054661">
    <property type="entry name" value="Npun_F1277-like"/>
</dbReference>
<dbReference type="Gene3D" id="3.30.565.10">
    <property type="entry name" value="Histidine kinase-like ATPase, C-terminal domain"/>
    <property type="match status" value="1"/>
</dbReference>
<evidence type="ECO:0000259" key="9">
    <source>
        <dbReference type="PROSITE" id="PS50109"/>
    </source>
</evidence>
<dbReference type="InterPro" id="IPR013767">
    <property type="entry name" value="PAS_fold"/>
</dbReference>
<dbReference type="GO" id="GO:0006355">
    <property type="term" value="P:regulation of DNA-templated transcription"/>
    <property type="evidence" value="ECO:0007669"/>
    <property type="project" value="InterPro"/>
</dbReference>
<name>A0A846HJK4_9CYAN</name>
<comment type="caution">
    <text evidence="11">The sequence shown here is derived from an EMBL/GenBank/DDBJ whole genome shotgun (WGS) entry which is preliminary data.</text>
</comment>
<evidence type="ECO:0000256" key="2">
    <source>
        <dbReference type="ARBA" id="ARBA00012438"/>
    </source>
</evidence>
<evidence type="ECO:0000256" key="6">
    <source>
        <dbReference type="ARBA" id="ARBA00022777"/>
    </source>
</evidence>
<evidence type="ECO:0000256" key="7">
    <source>
        <dbReference type="ARBA" id="ARBA00022840"/>
    </source>
</evidence>
<dbReference type="CDD" id="cd00075">
    <property type="entry name" value="HATPase"/>
    <property type="match status" value="1"/>
</dbReference>
<dbReference type="EMBL" id="JTCM02000159">
    <property type="protein sequence ID" value="NEU77163.1"/>
    <property type="molecule type" value="Genomic_DNA"/>
</dbReference>
<feature type="domain" description="Histidine kinase" evidence="9">
    <location>
        <begin position="426"/>
        <end position="642"/>
    </location>
</feature>
<gene>
    <name evidence="11" type="ORF">PI95_032865</name>
</gene>
<dbReference type="InterPro" id="IPR004358">
    <property type="entry name" value="Sig_transdc_His_kin-like_C"/>
</dbReference>
<dbReference type="InterPro" id="IPR003661">
    <property type="entry name" value="HisK_dim/P_dom"/>
</dbReference>
<proteinExistence type="predicted"/>
<dbReference type="AlphaFoldDB" id="A0A846HJK4"/>
<dbReference type="SUPFAM" id="SSF55874">
    <property type="entry name" value="ATPase domain of HSP90 chaperone/DNA topoisomerase II/histidine kinase"/>
    <property type="match status" value="1"/>
</dbReference>
<dbReference type="EC" id="2.7.13.3" evidence="2"/>
<keyword evidence="7" id="KW-0067">ATP-binding</keyword>
<dbReference type="NCBIfam" id="TIGR00229">
    <property type="entry name" value="sensory_box"/>
    <property type="match status" value="2"/>
</dbReference>
<dbReference type="Pfam" id="PF00512">
    <property type="entry name" value="HisKA"/>
    <property type="match status" value="1"/>
</dbReference>
<dbReference type="Pfam" id="PF00989">
    <property type="entry name" value="PAS"/>
    <property type="match status" value="1"/>
</dbReference>
<dbReference type="PANTHER" id="PTHR43711">
    <property type="entry name" value="TWO-COMPONENT HISTIDINE KINASE"/>
    <property type="match status" value="1"/>
</dbReference>
<keyword evidence="12" id="KW-1185">Reference proteome</keyword>
<dbReference type="NCBIfam" id="NF045595">
    <property type="entry name" value="HK_scytonemin"/>
    <property type="match status" value="1"/>
</dbReference>
<dbReference type="PROSITE" id="PS50112">
    <property type="entry name" value="PAS"/>
    <property type="match status" value="1"/>
</dbReference>
<dbReference type="Gene3D" id="3.30.450.20">
    <property type="entry name" value="PAS domain"/>
    <property type="match status" value="3"/>
</dbReference>
<reference evidence="11 12" key="1">
    <citation type="journal article" date="2015" name="Genome Announc.">
        <title>Draft Genome Sequence of Cyanobacterium Hassallia byssoidea Strain VB512170, Isolated from Monuments in India.</title>
        <authorList>
            <person name="Singh D."/>
            <person name="Chandrababunaidu M.M."/>
            <person name="Panda A."/>
            <person name="Sen D."/>
            <person name="Bhattacharyya S."/>
            <person name="Adhikary S.P."/>
            <person name="Tripathy S."/>
        </authorList>
    </citation>
    <scope>NUCLEOTIDE SEQUENCE [LARGE SCALE GENOMIC DNA]</scope>
    <source>
        <strain evidence="11 12">VB512170</strain>
    </source>
</reference>
<evidence type="ECO:0000256" key="4">
    <source>
        <dbReference type="ARBA" id="ARBA00022679"/>
    </source>
</evidence>
<feature type="domain" description="PAS" evidence="10">
    <location>
        <begin position="21"/>
        <end position="65"/>
    </location>
</feature>
<dbReference type="CDD" id="cd00082">
    <property type="entry name" value="HisKA"/>
    <property type="match status" value="1"/>
</dbReference>
<dbReference type="Pfam" id="PF13188">
    <property type="entry name" value="PAS_8"/>
    <property type="match status" value="2"/>
</dbReference>
<dbReference type="PANTHER" id="PTHR43711:SF26">
    <property type="entry name" value="SENSOR HISTIDINE KINASE RCSC"/>
    <property type="match status" value="1"/>
</dbReference>
<keyword evidence="5" id="KW-0547">Nucleotide-binding</keyword>
<keyword evidence="8" id="KW-0902">Two-component regulatory system</keyword>
<dbReference type="SMART" id="SM00388">
    <property type="entry name" value="HisKA"/>
    <property type="match status" value="1"/>
</dbReference>
<dbReference type="FunFam" id="3.30.565.10:FF:000037">
    <property type="entry name" value="Hybrid sensor histidine kinase/response regulator"/>
    <property type="match status" value="1"/>
</dbReference>
<dbReference type="InterPro" id="IPR005467">
    <property type="entry name" value="His_kinase_dom"/>
</dbReference>
<dbReference type="InterPro" id="IPR036097">
    <property type="entry name" value="HisK_dim/P_sf"/>
</dbReference>
<dbReference type="PROSITE" id="PS50109">
    <property type="entry name" value="HIS_KIN"/>
    <property type="match status" value="1"/>
</dbReference>
<comment type="catalytic activity">
    <reaction evidence="1">
        <text>ATP + protein L-histidine = ADP + protein N-phospho-L-histidine.</text>
        <dbReference type="EC" id="2.7.13.3"/>
    </reaction>
</comment>
<evidence type="ECO:0000313" key="12">
    <source>
        <dbReference type="Proteomes" id="UP000031549"/>
    </source>
</evidence>
<dbReference type="GO" id="GO:0005524">
    <property type="term" value="F:ATP binding"/>
    <property type="evidence" value="ECO:0007669"/>
    <property type="project" value="UniProtKB-KW"/>
</dbReference>
<keyword evidence="4" id="KW-0808">Transferase</keyword>
<dbReference type="SMART" id="SM00387">
    <property type="entry name" value="HATPase_c"/>
    <property type="match status" value="1"/>
</dbReference>
<dbReference type="GO" id="GO:0000155">
    <property type="term" value="F:phosphorelay sensor kinase activity"/>
    <property type="evidence" value="ECO:0007669"/>
    <property type="project" value="InterPro"/>
</dbReference>
<dbReference type="Pfam" id="PF02518">
    <property type="entry name" value="HATPase_c"/>
    <property type="match status" value="1"/>
</dbReference>
<organism evidence="11 12">
    <name type="scientific">Hassallia byssoidea VB512170</name>
    <dbReference type="NCBI Taxonomy" id="1304833"/>
    <lineage>
        <taxon>Bacteria</taxon>
        <taxon>Bacillati</taxon>
        <taxon>Cyanobacteriota</taxon>
        <taxon>Cyanophyceae</taxon>
        <taxon>Nostocales</taxon>
        <taxon>Tolypothrichaceae</taxon>
        <taxon>Hassallia</taxon>
    </lineage>
</organism>
<dbReference type="RefSeq" id="WP_039737210.1">
    <property type="nucleotide sequence ID" value="NZ_JTCM02000159.1"/>
</dbReference>